<accession>A0A0G1ENK2</accession>
<dbReference type="Proteomes" id="UP000033907">
    <property type="component" value="Unassembled WGS sequence"/>
</dbReference>
<name>A0A0G1ENK2_9BACT</name>
<comment type="caution">
    <text evidence="1">The sequence shown here is derived from an EMBL/GenBank/DDBJ whole genome shotgun (WGS) entry which is preliminary data.</text>
</comment>
<evidence type="ECO:0000313" key="1">
    <source>
        <dbReference type="EMBL" id="KKT11580.1"/>
    </source>
</evidence>
<proteinExistence type="predicted"/>
<dbReference type="EMBL" id="LCGH01000004">
    <property type="protein sequence ID" value="KKT11580.1"/>
    <property type="molecule type" value="Genomic_DNA"/>
</dbReference>
<sequence>MEKKGESGSFLKRGEAVPRDEVQVPEIVSPLEGLSRVEKMRLEAVLYTLLKFKTEGIYIKDETKVGNIMTMVDMLKGVEEILKKLGVSTSIRDIMHALKEDEDLHKGI</sequence>
<organism evidence="1 2">
    <name type="scientific">Candidatus Nomurabacteria bacterium GW2011_GWF2_43_24</name>
    <dbReference type="NCBI Taxonomy" id="1618778"/>
    <lineage>
        <taxon>Bacteria</taxon>
        <taxon>Candidatus Nomuraibacteriota</taxon>
    </lineage>
</organism>
<dbReference type="AlphaFoldDB" id="A0A0G1ENK2"/>
<gene>
    <name evidence="1" type="ORF">UV91_C0004G0049</name>
</gene>
<evidence type="ECO:0000313" key="2">
    <source>
        <dbReference type="Proteomes" id="UP000033907"/>
    </source>
</evidence>
<reference evidence="1 2" key="1">
    <citation type="journal article" date="2015" name="Nature">
        <title>rRNA introns, odd ribosomes, and small enigmatic genomes across a large radiation of phyla.</title>
        <authorList>
            <person name="Brown C.T."/>
            <person name="Hug L.A."/>
            <person name="Thomas B.C."/>
            <person name="Sharon I."/>
            <person name="Castelle C.J."/>
            <person name="Singh A."/>
            <person name="Wilkins M.J."/>
            <person name="Williams K.H."/>
            <person name="Banfield J.F."/>
        </authorList>
    </citation>
    <scope>NUCLEOTIDE SEQUENCE [LARGE SCALE GENOMIC DNA]</scope>
</reference>
<protein>
    <submittedName>
        <fullName evidence="1">Uncharacterized protein</fullName>
    </submittedName>
</protein>